<dbReference type="PANTHER" id="PTHR19288:SF95">
    <property type="entry name" value="D-GLYCEROL 3-PHOSPHATE PHOSPHATASE"/>
    <property type="match status" value="1"/>
</dbReference>
<dbReference type="GO" id="GO:0005737">
    <property type="term" value="C:cytoplasm"/>
    <property type="evidence" value="ECO:0007669"/>
    <property type="project" value="TreeGrafter"/>
</dbReference>
<evidence type="ECO:0000313" key="3">
    <source>
        <dbReference type="Proteomes" id="UP000220914"/>
    </source>
</evidence>
<dbReference type="Pfam" id="PF13344">
    <property type="entry name" value="Hydrolase_6"/>
    <property type="match status" value="1"/>
</dbReference>
<dbReference type="Proteomes" id="UP000220914">
    <property type="component" value="Unassembled WGS sequence"/>
</dbReference>
<dbReference type="EMBL" id="PDCP01000088">
    <property type="protein sequence ID" value="PEG33876.1"/>
    <property type="molecule type" value="Genomic_DNA"/>
</dbReference>
<comment type="caution">
    <text evidence="2">The sequence shown here is derived from an EMBL/GenBank/DDBJ whole genome shotgun (WGS) entry which is preliminary data.</text>
</comment>
<feature type="domain" description="GCN5-related N-acetyltransferase-like" evidence="1">
    <location>
        <begin position="267"/>
        <end position="328"/>
    </location>
</feature>
<sequence length="332" mass="34324">MADEHDALLLDLDGTVYRGKQPTPGAAQALLRTSVRTIFLTNNASRRPSEVALQLQSLGVAATAGDIVTSAQSAARLLVSRLAPRDRVLIVGTDALAEEISTVGLRPVRHYAEAPVAVVQGHSPTTGWQDLAEAALAIRDGALWVATNLDATFPTDRGLVPGNGSMVAALRAATDAQPQVAGKPGSAMIQAATSRGAFCAPLVIGDRLDTDIAGANAAGLPSMLVLTGVSTPLDVLTAPPAARPTYLAHNLQALTTPSASLRIAGDPAWHIDLDHDTATITAADHRIAIDGLSLVRALAAAVWQHHTTPPRRFVAADTTARAALESAALPHG</sequence>
<dbReference type="InterPro" id="IPR041065">
    <property type="entry name" value="GNAT-like"/>
</dbReference>
<proteinExistence type="predicted"/>
<dbReference type="GO" id="GO:0016791">
    <property type="term" value="F:phosphatase activity"/>
    <property type="evidence" value="ECO:0007669"/>
    <property type="project" value="TreeGrafter"/>
</dbReference>
<keyword evidence="3" id="KW-1185">Reference proteome</keyword>
<evidence type="ECO:0000313" key="2">
    <source>
        <dbReference type="EMBL" id="PEG33876.1"/>
    </source>
</evidence>
<dbReference type="PANTHER" id="PTHR19288">
    <property type="entry name" value="4-NITROPHENYLPHOSPHATASE-RELATED"/>
    <property type="match status" value="1"/>
</dbReference>
<dbReference type="OrthoDB" id="3400930at2"/>
<accession>A0A2A7MQB2</accession>
<keyword evidence="2" id="KW-0378">Hydrolase</keyword>
<dbReference type="Gene3D" id="3.40.50.1000">
    <property type="entry name" value="HAD superfamily/HAD-like"/>
    <property type="match status" value="2"/>
</dbReference>
<gene>
    <name evidence="2" type="ORF">CQY20_28540</name>
</gene>
<evidence type="ECO:0000259" key="1">
    <source>
        <dbReference type="Pfam" id="PF18407"/>
    </source>
</evidence>
<dbReference type="Pfam" id="PF18407">
    <property type="entry name" value="GNAT_like"/>
    <property type="match status" value="1"/>
</dbReference>
<dbReference type="InterPro" id="IPR006357">
    <property type="entry name" value="HAD-SF_hydro_IIA"/>
</dbReference>
<dbReference type="InterPro" id="IPR036412">
    <property type="entry name" value="HAD-like_sf"/>
</dbReference>
<protein>
    <submittedName>
        <fullName evidence="2">HAD family hydrolase</fullName>
    </submittedName>
</protein>
<name>A0A2A7MQB2_MYCAG</name>
<dbReference type="InterPro" id="IPR023214">
    <property type="entry name" value="HAD_sf"/>
</dbReference>
<dbReference type="NCBIfam" id="TIGR01460">
    <property type="entry name" value="HAD-SF-IIA"/>
    <property type="match status" value="1"/>
</dbReference>
<dbReference type="AlphaFoldDB" id="A0A2A7MQB2"/>
<dbReference type="Pfam" id="PF13242">
    <property type="entry name" value="Hydrolase_like"/>
    <property type="match status" value="1"/>
</dbReference>
<reference evidence="2 3" key="1">
    <citation type="submission" date="2017-10" db="EMBL/GenBank/DDBJ databases">
        <title>The new phylogeny of genus Mycobacterium.</title>
        <authorList>
            <person name="Tortoli E."/>
            <person name="Trovato A."/>
            <person name="Cirillo D.M."/>
        </authorList>
    </citation>
    <scope>NUCLEOTIDE SEQUENCE [LARGE SCALE GENOMIC DNA]</scope>
    <source>
        <strain evidence="2 3">CCUG37673</strain>
    </source>
</reference>
<organism evidence="2 3">
    <name type="scientific">Mycolicibacterium agri</name>
    <name type="common">Mycobacterium agri</name>
    <dbReference type="NCBI Taxonomy" id="36811"/>
    <lineage>
        <taxon>Bacteria</taxon>
        <taxon>Bacillati</taxon>
        <taxon>Actinomycetota</taxon>
        <taxon>Actinomycetes</taxon>
        <taxon>Mycobacteriales</taxon>
        <taxon>Mycobacteriaceae</taxon>
        <taxon>Mycolicibacterium</taxon>
    </lineage>
</organism>
<dbReference type="SUPFAM" id="SSF56784">
    <property type="entry name" value="HAD-like"/>
    <property type="match status" value="1"/>
</dbReference>
<dbReference type="Gene3D" id="3.30.300.290">
    <property type="match status" value="1"/>
</dbReference>